<dbReference type="KEGG" id="haz:A9404_03375"/>
<dbReference type="OrthoDB" id="195194at2"/>
<dbReference type="STRING" id="1860122.A9404_03375"/>
<accession>A0A191ZF89</accession>
<evidence type="ECO:0008006" key="3">
    <source>
        <dbReference type="Google" id="ProtNLM"/>
    </source>
</evidence>
<organism evidence="1 2">
    <name type="scientific">Halothiobacillus diazotrophicus</name>
    <dbReference type="NCBI Taxonomy" id="1860122"/>
    <lineage>
        <taxon>Bacteria</taxon>
        <taxon>Pseudomonadati</taxon>
        <taxon>Pseudomonadota</taxon>
        <taxon>Gammaproteobacteria</taxon>
        <taxon>Chromatiales</taxon>
        <taxon>Halothiobacillaceae</taxon>
        <taxon>Halothiobacillus</taxon>
    </lineage>
</organism>
<sequence>MTNELFPDDLSPDDLTPEERWSLFAGQTARIEWRELAPLFARGQVVLVDPALDLVDVAVAVADDNKSLVESWMQKAQFGLLDTKTAGTWAEGHTPIWAVVVHPWVLAQARQIQ</sequence>
<gene>
    <name evidence="1" type="ORF">A9404_03375</name>
</gene>
<evidence type="ECO:0000313" key="1">
    <source>
        <dbReference type="EMBL" id="ANJ66546.1"/>
    </source>
</evidence>
<reference evidence="1 2" key="1">
    <citation type="submission" date="2016-06" db="EMBL/GenBank/DDBJ databases">
        <title>Insight into the functional genes involving in sulfur oxidation in Pearl River water.</title>
        <authorList>
            <person name="Luo J."/>
            <person name="Tan X."/>
            <person name="Lin W."/>
        </authorList>
    </citation>
    <scope>NUCLEOTIDE SEQUENCE [LARGE SCALE GENOMIC DNA]</scope>
    <source>
        <strain evidence="1 2">LS2</strain>
    </source>
</reference>
<dbReference type="Proteomes" id="UP000078596">
    <property type="component" value="Chromosome"/>
</dbReference>
<dbReference type="InterPro" id="IPR018741">
    <property type="entry name" value="DUF2288"/>
</dbReference>
<proteinExistence type="predicted"/>
<dbReference type="RefSeq" id="WP_066098664.1">
    <property type="nucleotide sequence ID" value="NZ_CP016027.1"/>
</dbReference>
<protein>
    <recommendedName>
        <fullName evidence="3">DUF2288 domain-containing protein</fullName>
    </recommendedName>
</protein>
<name>A0A191ZF89_9GAMM</name>
<keyword evidence="2" id="KW-1185">Reference proteome</keyword>
<evidence type="ECO:0000313" key="2">
    <source>
        <dbReference type="Proteomes" id="UP000078596"/>
    </source>
</evidence>
<dbReference type="AlphaFoldDB" id="A0A191ZF89"/>
<dbReference type="EMBL" id="CP016027">
    <property type="protein sequence ID" value="ANJ66546.1"/>
    <property type="molecule type" value="Genomic_DNA"/>
</dbReference>
<dbReference type="Pfam" id="PF10052">
    <property type="entry name" value="DUF2288"/>
    <property type="match status" value="1"/>
</dbReference>